<evidence type="ECO:0000259" key="7">
    <source>
        <dbReference type="PROSITE" id="PS50109"/>
    </source>
</evidence>
<dbReference type="CDD" id="cd00082">
    <property type="entry name" value="HisKA"/>
    <property type="match status" value="1"/>
</dbReference>
<dbReference type="Gene3D" id="1.10.287.130">
    <property type="match status" value="1"/>
</dbReference>
<dbReference type="AlphaFoldDB" id="A0A951PBV8"/>
<dbReference type="Gene3D" id="3.30.565.10">
    <property type="entry name" value="Histidine kinase-like ATPase, C-terminal domain"/>
    <property type="match status" value="1"/>
</dbReference>
<dbReference type="Pfam" id="PF00512">
    <property type="entry name" value="HisKA"/>
    <property type="match status" value="1"/>
</dbReference>
<dbReference type="InterPro" id="IPR036097">
    <property type="entry name" value="HisK_dim/P_sf"/>
</dbReference>
<evidence type="ECO:0000313" key="9">
    <source>
        <dbReference type="Proteomes" id="UP000707356"/>
    </source>
</evidence>
<dbReference type="SUPFAM" id="SSF55874">
    <property type="entry name" value="ATPase domain of HSP90 chaperone/DNA topoisomerase II/histidine kinase"/>
    <property type="match status" value="1"/>
</dbReference>
<feature type="region of interest" description="Disordered" evidence="6">
    <location>
        <begin position="30"/>
        <end position="60"/>
    </location>
</feature>
<accession>A0A951PBV8</accession>
<keyword evidence="4 8" id="KW-0418">Kinase</keyword>
<gene>
    <name evidence="8" type="ORF">KME07_13590</name>
</gene>
<dbReference type="EC" id="2.7.13.3" evidence="2"/>
<evidence type="ECO:0000256" key="3">
    <source>
        <dbReference type="ARBA" id="ARBA00022553"/>
    </source>
</evidence>
<reference evidence="8" key="1">
    <citation type="submission" date="2021-05" db="EMBL/GenBank/DDBJ databases">
        <authorList>
            <person name="Pietrasiak N."/>
            <person name="Ward R."/>
            <person name="Stajich J.E."/>
            <person name="Kurbessoian T."/>
        </authorList>
    </citation>
    <scope>NUCLEOTIDE SEQUENCE</scope>
    <source>
        <strain evidence="8">GSE-TBD4-15B</strain>
    </source>
</reference>
<evidence type="ECO:0000256" key="2">
    <source>
        <dbReference type="ARBA" id="ARBA00012438"/>
    </source>
</evidence>
<feature type="compositionally biased region" description="Low complexity" evidence="6">
    <location>
        <begin position="43"/>
        <end position="60"/>
    </location>
</feature>
<evidence type="ECO:0000256" key="5">
    <source>
        <dbReference type="ARBA" id="ARBA00023012"/>
    </source>
</evidence>
<comment type="caution">
    <text evidence="8">The sequence shown here is derived from an EMBL/GenBank/DDBJ whole genome shotgun (WGS) entry which is preliminary data.</text>
</comment>
<reference evidence="8" key="2">
    <citation type="journal article" date="2022" name="Microbiol. Resour. Announc.">
        <title>Metagenome Sequencing to Explore Phylogenomics of Terrestrial Cyanobacteria.</title>
        <authorList>
            <person name="Ward R.D."/>
            <person name="Stajich J.E."/>
            <person name="Johansen J.R."/>
            <person name="Huntemann M."/>
            <person name="Clum A."/>
            <person name="Foster B."/>
            <person name="Foster B."/>
            <person name="Roux S."/>
            <person name="Palaniappan K."/>
            <person name="Varghese N."/>
            <person name="Mukherjee S."/>
            <person name="Reddy T.B.K."/>
            <person name="Daum C."/>
            <person name="Copeland A."/>
            <person name="Chen I.A."/>
            <person name="Ivanova N.N."/>
            <person name="Kyrpides N.C."/>
            <person name="Shapiro N."/>
            <person name="Eloe-Fadrosh E.A."/>
            <person name="Pietrasiak N."/>
        </authorList>
    </citation>
    <scope>NUCLEOTIDE SEQUENCE</scope>
    <source>
        <strain evidence="8">GSE-TBD4-15B</strain>
    </source>
</reference>
<proteinExistence type="predicted"/>
<dbReference type="InterPro" id="IPR005467">
    <property type="entry name" value="His_kinase_dom"/>
</dbReference>
<feature type="compositionally biased region" description="Polar residues" evidence="6">
    <location>
        <begin position="30"/>
        <end position="42"/>
    </location>
</feature>
<dbReference type="Proteomes" id="UP000707356">
    <property type="component" value="Unassembled WGS sequence"/>
</dbReference>
<evidence type="ECO:0000313" key="8">
    <source>
        <dbReference type="EMBL" id="MBW4466452.1"/>
    </source>
</evidence>
<feature type="compositionally biased region" description="Polar residues" evidence="6">
    <location>
        <begin position="261"/>
        <end position="271"/>
    </location>
</feature>
<organism evidence="8 9">
    <name type="scientific">Pegethrix bostrychoides GSE-TBD4-15B</name>
    <dbReference type="NCBI Taxonomy" id="2839662"/>
    <lineage>
        <taxon>Bacteria</taxon>
        <taxon>Bacillati</taxon>
        <taxon>Cyanobacteriota</taxon>
        <taxon>Cyanophyceae</taxon>
        <taxon>Oculatellales</taxon>
        <taxon>Oculatellaceae</taxon>
        <taxon>Pegethrix</taxon>
    </lineage>
</organism>
<dbReference type="EMBL" id="JAHHHV010000068">
    <property type="protein sequence ID" value="MBW4466452.1"/>
    <property type="molecule type" value="Genomic_DNA"/>
</dbReference>
<keyword evidence="3" id="KW-0597">Phosphoprotein</keyword>
<dbReference type="PROSITE" id="PS50109">
    <property type="entry name" value="HIS_KIN"/>
    <property type="match status" value="1"/>
</dbReference>
<dbReference type="InterPro" id="IPR003661">
    <property type="entry name" value="HisK_dim/P_dom"/>
</dbReference>
<keyword evidence="4 8" id="KW-0808">Transferase</keyword>
<comment type="catalytic activity">
    <reaction evidence="1">
        <text>ATP + protein L-histidine = ADP + protein N-phospho-L-histidine.</text>
        <dbReference type="EC" id="2.7.13.3"/>
    </reaction>
</comment>
<evidence type="ECO:0000256" key="6">
    <source>
        <dbReference type="SAM" id="MobiDB-lite"/>
    </source>
</evidence>
<dbReference type="SMART" id="SM00388">
    <property type="entry name" value="HisKA"/>
    <property type="match status" value="1"/>
</dbReference>
<protein>
    <recommendedName>
        <fullName evidence="2">histidine kinase</fullName>
        <ecNumber evidence="2">2.7.13.3</ecNumber>
    </recommendedName>
</protein>
<dbReference type="InterPro" id="IPR036890">
    <property type="entry name" value="HATPase_C_sf"/>
</dbReference>
<dbReference type="SUPFAM" id="SSF47384">
    <property type="entry name" value="Homodimeric domain of signal transducing histidine kinase"/>
    <property type="match status" value="1"/>
</dbReference>
<dbReference type="PANTHER" id="PTHR43547:SF2">
    <property type="entry name" value="HYBRID SIGNAL TRANSDUCTION HISTIDINE KINASE C"/>
    <property type="match status" value="1"/>
</dbReference>
<feature type="region of interest" description="Disordered" evidence="6">
    <location>
        <begin position="261"/>
        <end position="289"/>
    </location>
</feature>
<sequence>MGRGLVYKWYLPTLSEILTLDDSAQVASQGTSQAAAQKPQRTAQSQSPFQPSAFQSPVQQRLKAEREWSGAVAALNQLLQQNIDSQLPTLSERPEPATPVRALLLSGPFPVLQQADWMEQIATWVFTAGARGETMQVLPPAEPAAKPWKTVPTLPLRADDPLAAEQFALLLTPEFSLVMTLGETTTGDPAFLFSFDPEVVWQVWRSLQARLQLTASHLIKPMSRLVKQFTPVVPDYRTVSEFSRLLLANLPEPAELNECSPSESVTFTALPNPSEPQPEPLDEPAVRAGGNTADTELLQALAHEVRTPLSTIRTLTRLLLKRKDLSPDVLKRLEIIDRECTEQIDRFSLIFRAAELQTSHSQHALMSLAPISLAQMIQQNIGRWQQQASQHSHTLDILLPQKLPMVATDPVMLDQALTGLIDRITHRLPPGSHIQVQVTPAGNQLKLQMLSHPQDCGHGALNGAGSNGSGSGASTKELRAKIGFAPAVRSIGQLLMFQPETGNLSLSMAVTKNLFQALGGKLIVREHPQEGEVLTIFLPLAAKKLED</sequence>
<evidence type="ECO:0000256" key="1">
    <source>
        <dbReference type="ARBA" id="ARBA00000085"/>
    </source>
</evidence>
<dbReference type="GO" id="GO:0000155">
    <property type="term" value="F:phosphorelay sensor kinase activity"/>
    <property type="evidence" value="ECO:0007669"/>
    <property type="project" value="InterPro"/>
</dbReference>
<name>A0A951PBV8_9CYAN</name>
<evidence type="ECO:0000256" key="4">
    <source>
        <dbReference type="ARBA" id="ARBA00022777"/>
    </source>
</evidence>
<feature type="domain" description="Histidine kinase" evidence="7">
    <location>
        <begin position="300"/>
        <end position="542"/>
    </location>
</feature>
<keyword evidence="5" id="KW-0902">Two-component regulatory system</keyword>
<dbReference type="PANTHER" id="PTHR43547">
    <property type="entry name" value="TWO-COMPONENT HISTIDINE KINASE"/>
    <property type="match status" value="1"/>
</dbReference>